<organism evidence="2 3">
    <name type="scientific">Nocardiopsis composta</name>
    <dbReference type="NCBI Taxonomy" id="157465"/>
    <lineage>
        <taxon>Bacteria</taxon>
        <taxon>Bacillati</taxon>
        <taxon>Actinomycetota</taxon>
        <taxon>Actinomycetes</taxon>
        <taxon>Streptosporangiales</taxon>
        <taxon>Nocardiopsidaceae</taxon>
        <taxon>Nocardiopsis</taxon>
    </lineage>
</organism>
<keyword evidence="3" id="KW-1185">Reference proteome</keyword>
<dbReference type="AlphaFoldDB" id="A0A7W8VHL0"/>
<dbReference type="Proteomes" id="UP000572635">
    <property type="component" value="Unassembled WGS sequence"/>
</dbReference>
<gene>
    <name evidence="2" type="ORF">HDA36_006433</name>
</gene>
<evidence type="ECO:0000313" key="3">
    <source>
        <dbReference type="Proteomes" id="UP000572635"/>
    </source>
</evidence>
<name>A0A7W8VHL0_9ACTN</name>
<accession>A0A7W8VHL0</accession>
<dbReference type="RefSeq" id="WP_184399691.1">
    <property type="nucleotide sequence ID" value="NZ_BAAAJD010000109.1"/>
</dbReference>
<feature type="region of interest" description="Disordered" evidence="1">
    <location>
        <begin position="144"/>
        <end position="167"/>
    </location>
</feature>
<sequence length="350" mass="37565">MDWSPSQSADIPFHLGIPEELTALPPAGPATDLVAPITERTGAADVRRDLSLFAEAMRAARKTLPLPSPDPIEDDPRESQANRDNDEAFGIVRVAGPPLPLMLDGLLKAAAGVVEAAADHGTRLPAEEWTALVHGFDTMLGWLGGDDRPSSRPPLASPPEEGPESNADDGVLVRWVRGHHLFMAICQACALALAHARQAQQRGAPASARTALGVAAVMMSSGRATLRFAADASPTDYTTRIRPTLMPPVAPPRMSGLHWRDHEELIRQIRAVSRSWTQLARHAPRQAEEFESVLATTYDAHRNVCSHFVGEEPSLLASSGSRGSASASGPSVLDRLRRQRLSLLSSAPED</sequence>
<protein>
    <submittedName>
        <fullName evidence="2">Uncharacterized protein</fullName>
    </submittedName>
</protein>
<reference evidence="2 3" key="1">
    <citation type="submission" date="2020-08" db="EMBL/GenBank/DDBJ databases">
        <title>Sequencing the genomes of 1000 actinobacteria strains.</title>
        <authorList>
            <person name="Klenk H.-P."/>
        </authorList>
    </citation>
    <scope>NUCLEOTIDE SEQUENCE [LARGE SCALE GENOMIC DNA]</scope>
    <source>
        <strain evidence="2 3">DSM 44551</strain>
    </source>
</reference>
<evidence type="ECO:0000313" key="2">
    <source>
        <dbReference type="EMBL" id="MBB5436285.1"/>
    </source>
</evidence>
<evidence type="ECO:0000256" key="1">
    <source>
        <dbReference type="SAM" id="MobiDB-lite"/>
    </source>
</evidence>
<proteinExistence type="predicted"/>
<comment type="caution">
    <text evidence="2">The sequence shown here is derived from an EMBL/GenBank/DDBJ whole genome shotgun (WGS) entry which is preliminary data.</text>
</comment>
<feature type="region of interest" description="Disordered" evidence="1">
    <location>
        <begin position="62"/>
        <end position="85"/>
    </location>
</feature>
<dbReference type="EMBL" id="JACHDB010000002">
    <property type="protein sequence ID" value="MBB5436285.1"/>
    <property type="molecule type" value="Genomic_DNA"/>
</dbReference>